<gene>
    <name evidence="2" type="ORF">CBR_g24085</name>
</gene>
<evidence type="ECO:0000313" key="2">
    <source>
        <dbReference type="EMBL" id="GBG77639.1"/>
    </source>
</evidence>
<proteinExistence type="predicted"/>
<feature type="region of interest" description="Disordered" evidence="1">
    <location>
        <begin position="511"/>
        <end position="533"/>
    </location>
</feature>
<feature type="region of interest" description="Disordered" evidence="1">
    <location>
        <begin position="610"/>
        <end position="630"/>
    </location>
</feature>
<keyword evidence="3" id="KW-1185">Reference proteome</keyword>
<feature type="compositionally biased region" description="Basic and acidic residues" evidence="1">
    <location>
        <begin position="382"/>
        <end position="393"/>
    </location>
</feature>
<dbReference type="Proteomes" id="UP000265515">
    <property type="component" value="Unassembled WGS sequence"/>
</dbReference>
<dbReference type="EMBL" id="BFEA01000273">
    <property type="protein sequence ID" value="GBG77639.1"/>
    <property type="molecule type" value="Genomic_DNA"/>
</dbReference>
<feature type="region of interest" description="Disordered" evidence="1">
    <location>
        <begin position="452"/>
        <end position="487"/>
    </location>
</feature>
<evidence type="ECO:0000313" key="3">
    <source>
        <dbReference type="Proteomes" id="UP000265515"/>
    </source>
</evidence>
<protein>
    <submittedName>
        <fullName evidence="2">Uncharacterized protein</fullName>
    </submittedName>
</protein>
<name>A0A388L5Q8_CHABU</name>
<comment type="caution">
    <text evidence="2">The sequence shown here is derived from an EMBL/GenBank/DDBJ whole genome shotgun (WGS) entry which is preliminary data.</text>
</comment>
<evidence type="ECO:0000256" key="1">
    <source>
        <dbReference type="SAM" id="MobiDB-lite"/>
    </source>
</evidence>
<dbReference type="Gramene" id="GBG77639">
    <property type="protein sequence ID" value="GBG77639"/>
    <property type="gene ID" value="CBR_g24085"/>
</dbReference>
<feature type="region of interest" description="Disordered" evidence="1">
    <location>
        <begin position="545"/>
        <end position="570"/>
    </location>
</feature>
<accession>A0A388L5Q8</accession>
<reference evidence="2 3" key="1">
    <citation type="journal article" date="2018" name="Cell">
        <title>The Chara Genome: Secondary Complexity and Implications for Plant Terrestrialization.</title>
        <authorList>
            <person name="Nishiyama T."/>
            <person name="Sakayama H."/>
            <person name="Vries J.D."/>
            <person name="Buschmann H."/>
            <person name="Saint-Marcoux D."/>
            <person name="Ullrich K.K."/>
            <person name="Haas F.B."/>
            <person name="Vanderstraeten L."/>
            <person name="Becker D."/>
            <person name="Lang D."/>
            <person name="Vosolsobe S."/>
            <person name="Rombauts S."/>
            <person name="Wilhelmsson P.K.I."/>
            <person name="Janitza P."/>
            <person name="Kern R."/>
            <person name="Heyl A."/>
            <person name="Rumpler F."/>
            <person name="Villalobos L.I.A.C."/>
            <person name="Clay J.M."/>
            <person name="Skokan R."/>
            <person name="Toyoda A."/>
            <person name="Suzuki Y."/>
            <person name="Kagoshima H."/>
            <person name="Schijlen E."/>
            <person name="Tajeshwar N."/>
            <person name="Catarino B."/>
            <person name="Hetherington A.J."/>
            <person name="Saltykova A."/>
            <person name="Bonnot C."/>
            <person name="Breuninger H."/>
            <person name="Symeonidi A."/>
            <person name="Radhakrishnan G.V."/>
            <person name="Van Nieuwerburgh F."/>
            <person name="Deforce D."/>
            <person name="Chang C."/>
            <person name="Karol K.G."/>
            <person name="Hedrich R."/>
            <person name="Ulvskov P."/>
            <person name="Glockner G."/>
            <person name="Delwiche C.F."/>
            <person name="Petrasek J."/>
            <person name="Van de Peer Y."/>
            <person name="Friml J."/>
            <person name="Beilby M."/>
            <person name="Dolan L."/>
            <person name="Kohara Y."/>
            <person name="Sugano S."/>
            <person name="Fujiyama A."/>
            <person name="Delaux P.-M."/>
            <person name="Quint M."/>
            <person name="TheiBen G."/>
            <person name="Hagemann M."/>
            <person name="Harholt J."/>
            <person name="Dunand C."/>
            <person name="Zachgo S."/>
            <person name="Langdale J."/>
            <person name="Maumus F."/>
            <person name="Straeten D.V.D."/>
            <person name="Gould S.B."/>
            <person name="Rensing S.A."/>
        </authorList>
    </citation>
    <scope>NUCLEOTIDE SEQUENCE [LARGE SCALE GENOMIC DNA]</scope>
    <source>
        <strain evidence="2 3">S276</strain>
    </source>
</reference>
<dbReference type="AlphaFoldDB" id="A0A388L5Q8"/>
<organism evidence="2 3">
    <name type="scientific">Chara braunii</name>
    <name type="common">Braun's stonewort</name>
    <dbReference type="NCBI Taxonomy" id="69332"/>
    <lineage>
        <taxon>Eukaryota</taxon>
        <taxon>Viridiplantae</taxon>
        <taxon>Streptophyta</taxon>
        <taxon>Charophyceae</taxon>
        <taxon>Charales</taxon>
        <taxon>Characeae</taxon>
        <taxon>Chara</taxon>
    </lineage>
</organism>
<feature type="region of interest" description="Disordered" evidence="1">
    <location>
        <begin position="361"/>
        <end position="393"/>
    </location>
</feature>
<sequence>MSGAIADGEGKVLMLEDLIEAMDKRERMPSNVPKVDTFHFNGERVSDWLDFVEQALVGLSDAVKFQRILKCVLHGHHQEVEKVINAANGSSVRFKDGMQRKYRLGDGLLTTVDLKVMNKDDFTTVGTFVQEFKKKARKVNVISEEAQCAIFLGWLAYIWMFNFELERIPGNKNQEDGLSRINWDKQEGEAVEDTPPVDSFLDQEEDIRLHINEWSPQVPSCVGHPIWHAPNGYEQKAELVLKPFEEEDPWGSKDVQWMMKLVLAGTHSLVEEVRPMEEGPDRVERYEELIGGMHLLVNTLLLGNFDQICSLNPAENKEPVPENQDDEFEEGEIKEAFRAEEYDGIYLELGLLLSSDFAKTAMPRGGRETRPPRRPLGASGGYERHGSHHREDKPVYDERDIKLFLDDFFGYAEHMGWTMTQTIERLTGAGKFEEPIARIRREAGTWPEVETRMQELRPSPVRPDVHSMQEEASLFSPEQRMEEPPEREMGITVEDVIEGRPQRLDTPEYRLEGIGIGPEPRTQELETEPEEPMDMPQCHEVAREASEMPLLPESEKKKKRGRRSGDSSCFFCKSEEQRALQCPKFLKNLDEGKVTESGGMMYDRHSRVVERSADGGGAQLYRQNQEEMSE</sequence>